<dbReference type="InterPro" id="IPR050103">
    <property type="entry name" value="Class-III_PLP-dep_AT"/>
</dbReference>
<organism evidence="7 8">
    <name type="scientific">Mesorhizobium abyssinicae</name>
    <dbReference type="NCBI Taxonomy" id="1209958"/>
    <lineage>
        <taxon>Bacteria</taxon>
        <taxon>Pseudomonadati</taxon>
        <taxon>Pseudomonadota</taxon>
        <taxon>Alphaproteobacteria</taxon>
        <taxon>Hyphomicrobiales</taxon>
        <taxon>Phyllobacteriaceae</taxon>
        <taxon>Mesorhizobium</taxon>
    </lineage>
</organism>
<dbReference type="NCBIfam" id="TIGR00700">
    <property type="entry name" value="GABAtrnsam"/>
    <property type="match status" value="1"/>
</dbReference>
<dbReference type="EC" id="2.6.1.19" evidence="7"/>
<dbReference type="Proteomes" id="UP001276564">
    <property type="component" value="Unassembled WGS sequence"/>
</dbReference>
<dbReference type="Gene3D" id="3.40.640.10">
    <property type="entry name" value="Type I PLP-dependent aspartate aminotransferase-like (Major domain)"/>
    <property type="match status" value="1"/>
</dbReference>
<comment type="cofactor">
    <cofactor evidence="1">
        <name>pyridoxal 5'-phosphate</name>
        <dbReference type="ChEBI" id="CHEBI:597326"/>
    </cofactor>
</comment>
<name>A0ABU5AHY6_9HYPH</name>
<keyword evidence="4 7" id="KW-0808">Transferase</keyword>
<proteinExistence type="inferred from homology"/>
<dbReference type="RefSeq" id="WP_320319757.1">
    <property type="nucleotide sequence ID" value="NZ_JAVIIP010000002.1"/>
</dbReference>
<evidence type="ECO:0000256" key="2">
    <source>
        <dbReference type="ARBA" id="ARBA00008954"/>
    </source>
</evidence>
<comment type="caution">
    <text evidence="7">The sequence shown here is derived from an EMBL/GenBank/DDBJ whole genome shotgun (WGS) entry which is preliminary data.</text>
</comment>
<dbReference type="NCBIfam" id="NF005692">
    <property type="entry name" value="PRK07495.1"/>
    <property type="match status" value="1"/>
</dbReference>
<dbReference type="InterPro" id="IPR015422">
    <property type="entry name" value="PyrdxlP-dep_Trfase_small"/>
</dbReference>
<keyword evidence="3 7" id="KW-0032">Aminotransferase</keyword>
<dbReference type="InterPro" id="IPR015421">
    <property type="entry name" value="PyrdxlP-dep_Trfase_major"/>
</dbReference>
<evidence type="ECO:0000256" key="1">
    <source>
        <dbReference type="ARBA" id="ARBA00001933"/>
    </source>
</evidence>
<dbReference type="InterPro" id="IPR005814">
    <property type="entry name" value="Aminotrans_3"/>
</dbReference>
<dbReference type="CDD" id="cd00610">
    <property type="entry name" value="OAT_like"/>
    <property type="match status" value="1"/>
</dbReference>
<keyword evidence="5 6" id="KW-0663">Pyridoxal phosphate</keyword>
<dbReference type="PROSITE" id="PS00600">
    <property type="entry name" value="AA_TRANSFER_CLASS_3"/>
    <property type="match status" value="1"/>
</dbReference>
<dbReference type="EMBL" id="JAVIIP010000002">
    <property type="protein sequence ID" value="MDX8536887.1"/>
    <property type="molecule type" value="Genomic_DNA"/>
</dbReference>
<evidence type="ECO:0000313" key="8">
    <source>
        <dbReference type="Proteomes" id="UP001276564"/>
    </source>
</evidence>
<reference evidence="7 8" key="1">
    <citation type="submission" date="2023-08" db="EMBL/GenBank/DDBJ databases">
        <title>Implementing the SeqCode for naming new Mesorhizobium species isolated from Vachellia karroo root nodules.</title>
        <authorList>
            <person name="Van Lill M."/>
        </authorList>
    </citation>
    <scope>NUCLEOTIDE SEQUENCE [LARGE SCALE GENOMIC DNA]</scope>
    <source>
        <strain evidence="7 8">VK4B</strain>
    </source>
</reference>
<dbReference type="SUPFAM" id="SSF53383">
    <property type="entry name" value="PLP-dependent transferases"/>
    <property type="match status" value="1"/>
</dbReference>
<dbReference type="PANTHER" id="PTHR11986:SF58">
    <property type="entry name" value="LEUCINE_METHIONINE RACEMASE"/>
    <property type="match status" value="1"/>
</dbReference>
<keyword evidence="8" id="KW-1185">Reference proteome</keyword>
<dbReference type="InterPro" id="IPR015424">
    <property type="entry name" value="PyrdxlP-dep_Trfase"/>
</dbReference>
<dbReference type="PIRSF" id="PIRSF000521">
    <property type="entry name" value="Transaminase_4ab_Lys_Orn"/>
    <property type="match status" value="1"/>
</dbReference>
<dbReference type="InterPro" id="IPR049704">
    <property type="entry name" value="Aminotrans_3_PPA_site"/>
</dbReference>
<dbReference type="PANTHER" id="PTHR11986">
    <property type="entry name" value="AMINOTRANSFERASE CLASS III"/>
    <property type="match status" value="1"/>
</dbReference>
<dbReference type="InterPro" id="IPR004632">
    <property type="entry name" value="4NH2But_aminotransferase_bac"/>
</dbReference>
<evidence type="ECO:0000256" key="3">
    <source>
        <dbReference type="ARBA" id="ARBA00022576"/>
    </source>
</evidence>
<evidence type="ECO:0000313" key="7">
    <source>
        <dbReference type="EMBL" id="MDX8536887.1"/>
    </source>
</evidence>
<comment type="similarity">
    <text evidence="2 6">Belongs to the class-III pyridoxal-phosphate-dependent aminotransferase family.</text>
</comment>
<dbReference type="Pfam" id="PF00202">
    <property type="entry name" value="Aminotran_3"/>
    <property type="match status" value="1"/>
</dbReference>
<evidence type="ECO:0000256" key="5">
    <source>
        <dbReference type="ARBA" id="ARBA00022898"/>
    </source>
</evidence>
<dbReference type="GO" id="GO:0034386">
    <property type="term" value="F:4-aminobutyrate:2-oxoglutarate transaminase activity"/>
    <property type="evidence" value="ECO:0007669"/>
    <property type="project" value="UniProtKB-EC"/>
</dbReference>
<evidence type="ECO:0000256" key="6">
    <source>
        <dbReference type="RuleBase" id="RU003560"/>
    </source>
</evidence>
<protein>
    <submittedName>
        <fullName evidence="7">4-aminobutyrate--2-oxoglutarate transaminase</fullName>
        <ecNumber evidence="7">2.6.1.19</ecNumber>
    </submittedName>
</protein>
<sequence>MKNSAISERKNQSISRGVGMTTQIYADRAENSEIWDVEGRRYIDFASGIAVVNTGHRHPKVIEAVKAQLDRFTHTCHQVVPYESYVRLAERLNGLLPGKFDKKTIFVTTGAEAVENAVKIARNATGRPAVIAFSGGFHGRTFMGMALTGKVVPYKVGFGAMPADVFHAPFPVTLHGVTVADSLAALDRLFKADVDPARVAAIIVEPVQGEGGFYEAPRDFMTALRKVCDQHGILLIADEVQTGFARTGKMFAMDHHEVAPDITTMAKSLAGGFPLSAVTGRAEIMDAPGPGGLGGTYGGSPIGVAAANAVLDVIEEEKLCDRANALGSRLKQRLQSIREDVPEIVDIRGPGFMNAVEFNDVKKGLPSAEMANAVRLKALDKGLILLTCGVYGNVIRFLSPITIQDSVMNEALDILESSIREARAA</sequence>
<gene>
    <name evidence="7" type="ORF">RFM23_04540</name>
</gene>
<evidence type="ECO:0000256" key="4">
    <source>
        <dbReference type="ARBA" id="ARBA00022679"/>
    </source>
</evidence>
<accession>A0ABU5AHY6</accession>
<dbReference type="Gene3D" id="3.90.1150.10">
    <property type="entry name" value="Aspartate Aminotransferase, domain 1"/>
    <property type="match status" value="1"/>
</dbReference>